<dbReference type="PROSITE" id="PS00552">
    <property type="entry name" value="HTH_MERR_1"/>
    <property type="match status" value="1"/>
</dbReference>
<dbReference type="EMBL" id="BAABAL010000014">
    <property type="protein sequence ID" value="GAA4012207.1"/>
    <property type="molecule type" value="Genomic_DNA"/>
</dbReference>
<feature type="domain" description="HTH merR-type" evidence="2">
    <location>
        <begin position="7"/>
        <end position="76"/>
    </location>
</feature>
<dbReference type="CDD" id="cd01109">
    <property type="entry name" value="HTH_YyaN"/>
    <property type="match status" value="1"/>
</dbReference>
<keyword evidence="1" id="KW-0238">DNA-binding</keyword>
<keyword evidence="4" id="KW-1185">Reference proteome</keyword>
<dbReference type="PANTHER" id="PTHR30204:SF98">
    <property type="entry name" value="HTH-TYPE TRANSCRIPTIONAL REGULATOR ADHR"/>
    <property type="match status" value="1"/>
</dbReference>
<protein>
    <recommendedName>
        <fullName evidence="2">HTH merR-type domain-containing protein</fullName>
    </recommendedName>
</protein>
<dbReference type="PRINTS" id="PR00040">
    <property type="entry name" value="HTHMERR"/>
</dbReference>
<evidence type="ECO:0000313" key="4">
    <source>
        <dbReference type="Proteomes" id="UP001501747"/>
    </source>
</evidence>
<dbReference type="RefSeq" id="WP_344876654.1">
    <property type="nucleotide sequence ID" value="NZ_BAABAL010000014.1"/>
</dbReference>
<accession>A0ABP7SIP2</accession>
<comment type="caution">
    <text evidence="3">The sequence shown here is derived from an EMBL/GenBank/DDBJ whole genome shotgun (WGS) entry which is preliminary data.</text>
</comment>
<gene>
    <name evidence="3" type="ORF">GCM10022247_38440</name>
</gene>
<organism evidence="3 4">
    <name type="scientific">Allokutzneria multivorans</name>
    <dbReference type="NCBI Taxonomy" id="1142134"/>
    <lineage>
        <taxon>Bacteria</taxon>
        <taxon>Bacillati</taxon>
        <taxon>Actinomycetota</taxon>
        <taxon>Actinomycetes</taxon>
        <taxon>Pseudonocardiales</taxon>
        <taxon>Pseudonocardiaceae</taxon>
        <taxon>Allokutzneria</taxon>
    </lineage>
</organism>
<proteinExistence type="predicted"/>
<evidence type="ECO:0000259" key="2">
    <source>
        <dbReference type="PROSITE" id="PS50937"/>
    </source>
</evidence>
<evidence type="ECO:0000256" key="1">
    <source>
        <dbReference type="ARBA" id="ARBA00023125"/>
    </source>
</evidence>
<dbReference type="SMART" id="SM00422">
    <property type="entry name" value="HTH_MERR"/>
    <property type="match status" value="1"/>
</dbReference>
<reference evidence="4" key="1">
    <citation type="journal article" date="2019" name="Int. J. Syst. Evol. Microbiol.">
        <title>The Global Catalogue of Microorganisms (GCM) 10K type strain sequencing project: providing services to taxonomists for standard genome sequencing and annotation.</title>
        <authorList>
            <consortium name="The Broad Institute Genomics Platform"/>
            <consortium name="The Broad Institute Genome Sequencing Center for Infectious Disease"/>
            <person name="Wu L."/>
            <person name="Ma J."/>
        </authorList>
    </citation>
    <scope>NUCLEOTIDE SEQUENCE [LARGE SCALE GENOMIC DNA]</scope>
    <source>
        <strain evidence="4">JCM 17342</strain>
    </source>
</reference>
<dbReference type="Proteomes" id="UP001501747">
    <property type="component" value="Unassembled WGS sequence"/>
</dbReference>
<dbReference type="Gene3D" id="1.10.1660.10">
    <property type="match status" value="1"/>
</dbReference>
<dbReference type="InterPro" id="IPR047057">
    <property type="entry name" value="MerR_fam"/>
</dbReference>
<name>A0ABP7SIP2_9PSEU</name>
<dbReference type="InterPro" id="IPR009061">
    <property type="entry name" value="DNA-bd_dom_put_sf"/>
</dbReference>
<dbReference type="PANTHER" id="PTHR30204">
    <property type="entry name" value="REDOX-CYCLING DRUG-SENSING TRANSCRIPTIONAL ACTIVATOR SOXR"/>
    <property type="match status" value="1"/>
</dbReference>
<evidence type="ECO:0000313" key="3">
    <source>
        <dbReference type="EMBL" id="GAA4012207.1"/>
    </source>
</evidence>
<dbReference type="SUPFAM" id="SSF46955">
    <property type="entry name" value="Putative DNA-binding domain"/>
    <property type="match status" value="1"/>
</dbReference>
<sequence length="152" mass="16659">MDESHGALTVSEAAAAAGVSTHTLRYYERAGLLDHIERGPSGRRRYSERNLGAIEFILRLRSTGMSIGEIKKYTDLVRAGEGNERARLGLLEDHRDKIVASLAEQRAHLAAIEKKIEIYSELLGVAPARRDLPSSPSSTVVPAARANLRSVR</sequence>
<dbReference type="PROSITE" id="PS50937">
    <property type="entry name" value="HTH_MERR_2"/>
    <property type="match status" value="1"/>
</dbReference>
<dbReference type="InterPro" id="IPR000551">
    <property type="entry name" value="MerR-type_HTH_dom"/>
</dbReference>
<dbReference type="Pfam" id="PF13411">
    <property type="entry name" value="MerR_1"/>
    <property type="match status" value="1"/>
</dbReference>